<organism evidence="1 3">
    <name type="scientific">Aphanomyces astaci</name>
    <name type="common">Crayfish plague agent</name>
    <dbReference type="NCBI Taxonomy" id="112090"/>
    <lineage>
        <taxon>Eukaryota</taxon>
        <taxon>Sar</taxon>
        <taxon>Stramenopiles</taxon>
        <taxon>Oomycota</taxon>
        <taxon>Saprolegniomycetes</taxon>
        <taxon>Saprolegniales</taxon>
        <taxon>Verrucalvaceae</taxon>
        <taxon>Aphanomyces</taxon>
    </lineage>
</organism>
<sequence>MPPPEDADEWTLPRVKFLLETQEVNARSPLTGRSLLHDASIRGMKDVVLYMLANTECDVEVRTMLRRFGSTPLHYCTKRSVAVHLIQFGARVLAANKKRKTAAFMIQSNEEADSALKTYINELADAEYIVRRQQQR</sequence>
<reference evidence="3 4" key="1">
    <citation type="submission" date="2018-08" db="EMBL/GenBank/DDBJ databases">
        <title>Aphanomyces genome sequencing and annotation.</title>
        <authorList>
            <person name="Minardi D."/>
            <person name="Oidtmann B."/>
            <person name="Van Der Giezen M."/>
            <person name="Studholme D.J."/>
        </authorList>
    </citation>
    <scope>NUCLEOTIDE SEQUENCE [LARGE SCALE GENOMIC DNA]</scope>
    <source>
        <strain evidence="2 4">FDL457</strain>
        <strain evidence="1 3">Yx</strain>
    </source>
</reference>
<dbReference type="Proteomes" id="UP000286510">
    <property type="component" value="Unassembled WGS sequence"/>
</dbReference>
<evidence type="ECO:0000313" key="2">
    <source>
        <dbReference type="EMBL" id="RHZ25287.1"/>
    </source>
</evidence>
<evidence type="ECO:0000313" key="4">
    <source>
        <dbReference type="Proteomes" id="UP000286510"/>
    </source>
</evidence>
<comment type="caution">
    <text evidence="1">The sequence shown here is derived from an EMBL/GenBank/DDBJ whole genome shotgun (WGS) entry which is preliminary data.</text>
</comment>
<dbReference type="EMBL" id="QUTA01005634">
    <property type="protein sequence ID" value="RHY14823.1"/>
    <property type="molecule type" value="Genomic_DNA"/>
</dbReference>
<dbReference type="InterPro" id="IPR002110">
    <property type="entry name" value="Ankyrin_rpt"/>
</dbReference>
<evidence type="ECO:0000313" key="1">
    <source>
        <dbReference type="EMBL" id="RHY14823.1"/>
    </source>
</evidence>
<dbReference type="AlphaFoldDB" id="A0A397B6L7"/>
<evidence type="ECO:0000313" key="3">
    <source>
        <dbReference type="Proteomes" id="UP000266239"/>
    </source>
</evidence>
<dbReference type="Pfam" id="PF12796">
    <property type="entry name" value="Ank_2"/>
    <property type="match status" value="1"/>
</dbReference>
<gene>
    <name evidence="1" type="ORF">DYB25_000494</name>
    <name evidence="2" type="ORF">DYB26_001017</name>
</gene>
<dbReference type="Proteomes" id="UP000266239">
    <property type="component" value="Unassembled WGS sequence"/>
</dbReference>
<dbReference type="SUPFAM" id="SSF48403">
    <property type="entry name" value="Ankyrin repeat"/>
    <property type="match status" value="1"/>
</dbReference>
<dbReference type="Gene3D" id="1.25.40.20">
    <property type="entry name" value="Ankyrin repeat-containing domain"/>
    <property type="match status" value="1"/>
</dbReference>
<accession>A0A397B6L7</accession>
<name>A0A397B6L7_APHAT</name>
<dbReference type="VEuPathDB" id="FungiDB:H257_07400"/>
<protein>
    <submittedName>
        <fullName evidence="1">Uncharacterized protein</fullName>
    </submittedName>
</protein>
<dbReference type="EMBL" id="QUTF01012117">
    <property type="protein sequence ID" value="RHZ25287.1"/>
    <property type="molecule type" value="Genomic_DNA"/>
</dbReference>
<proteinExistence type="predicted"/>
<dbReference type="InterPro" id="IPR036770">
    <property type="entry name" value="Ankyrin_rpt-contain_sf"/>
</dbReference>